<proteinExistence type="predicted"/>
<name>A0A2I0X996_9ASPA</name>
<gene>
    <name evidence="2" type="ORF">MA16_Dca002985</name>
</gene>
<accession>A0A2I0X996</accession>
<reference evidence="2 3" key="2">
    <citation type="journal article" date="2017" name="Nature">
        <title>The Apostasia genome and the evolution of orchids.</title>
        <authorList>
            <person name="Zhang G.Q."/>
            <person name="Liu K.W."/>
            <person name="Li Z."/>
            <person name="Lohaus R."/>
            <person name="Hsiao Y.Y."/>
            <person name="Niu S.C."/>
            <person name="Wang J.Y."/>
            <person name="Lin Y.C."/>
            <person name="Xu Q."/>
            <person name="Chen L.J."/>
            <person name="Yoshida K."/>
            <person name="Fujiwara S."/>
            <person name="Wang Z.W."/>
            <person name="Zhang Y.Q."/>
            <person name="Mitsuda N."/>
            <person name="Wang M."/>
            <person name="Liu G.H."/>
            <person name="Pecoraro L."/>
            <person name="Huang H.X."/>
            <person name="Xiao X.J."/>
            <person name="Lin M."/>
            <person name="Wu X.Y."/>
            <person name="Wu W.L."/>
            <person name="Chen Y.Y."/>
            <person name="Chang S.B."/>
            <person name="Sakamoto S."/>
            <person name="Ohme-Takagi M."/>
            <person name="Yagi M."/>
            <person name="Zeng S.J."/>
            <person name="Shen C.Y."/>
            <person name="Yeh C.M."/>
            <person name="Luo Y.B."/>
            <person name="Tsai W.C."/>
            <person name="Van de Peer Y."/>
            <person name="Liu Z.J."/>
        </authorList>
    </citation>
    <scope>NUCLEOTIDE SEQUENCE [LARGE SCALE GENOMIC DNA]</scope>
    <source>
        <tissue evidence="2">The whole plant</tissue>
    </source>
</reference>
<organism evidence="2 3">
    <name type="scientific">Dendrobium catenatum</name>
    <dbReference type="NCBI Taxonomy" id="906689"/>
    <lineage>
        <taxon>Eukaryota</taxon>
        <taxon>Viridiplantae</taxon>
        <taxon>Streptophyta</taxon>
        <taxon>Embryophyta</taxon>
        <taxon>Tracheophyta</taxon>
        <taxon>Spermatophyta</taxon>
        <taxon>Magnoliopsida</taxon>
        <taxon>Liliopsida</taxon>
        <taxon>Asparagales</taxon>
        <taxon>Orchidaceae</taxon>
        <taxon>Epidendroideae</taxon>
        <taxon>Malaxideae</taxon>
        <taxon>Dendrobiinae</taxon>
        <taxon>Dendrobium</taxon>
    </lineage>
</organism>
<evidence type="ECO:0000313" key="2">
    <source>
        <dbReference type="EMBL" id="PKU84472.1"/>
    </source>
</evidence>
<dbReference type="Proteomes" id="UP000233837">
    <property type="component" value="Unassembled WGS sequence"/>
</dbReference>
<evidence type="ECO:0000313" key="3">
    <source>
        <dbReference type="Proteomes" id="UP000233837"/>
    </source>
</evidence>
<sequence length="145" mass="16487">MNDQTDRCEGDDPTEAKVTSSSNEPEEAKSKSNEQAGKRQRKEDKLLPPSFPWCKVDPEVDHRFAYNTQGEIDILLSPFYDPDWEYEESMKSYVNRILYCLAKRIEYQQPKEPWLLVGRSTSSSPPATSPANKALRATCLVVASL</sequence>
<protein>
    <submittedName>
        <fullName evidence="2">Uncharacterized protein</fullName>
    </submittedName>
</protein>
<evidence type="ECO:0000256" key="1">
    <source>
        <dbReference type="SAM" id="MobiDB-lite"/>
    </source>
</evidence>
<feature type="compositionally biased region" description="Basic and acidic residues" evidence="1">
    <location>
        <begin position="1"/>
        <end position="10"/>
    </location>
</feature>
<keyword evidence="3" id="KW-1185">Reference proteome</keyword>
<dbReference type="AlphaFoldDB" id="A0A2I0X996"/>
<feature type="region of interest" description="Disordered" evidence="1">
    <location>
        <begin position="1"/>
        <end position="50"/>
    </location>
</feature>
<reference evidence="2 3" key="1">
    <citation type="journal article" date="2016" name="Sci. Rep.">
        <title>The Dendrobium catenatum Lindl. genome sequence provides insights into polysaccharide synthase, floral development and adaptive evolution.</title>
        <authorList>
            <person name="Zhang G.Q."/>
            <person name="Xu Q."/>
            <person name="Bian C."/>
            <person name="Tsai W.C."/>
            <person name="Yeh C.M."/>
            <person name="Liu K.W."/>
            <person name="Yoshida K."/>
            <person name="Zhang L.S."/>
            <person name="Chang S.B."/>
            <person name="Chen F."/>
            <person name="Shi Y."/>
            <person name="Su Y.Y."/>
            <person name="Zhang Y.Q."/>
            <person name="Chen L.J."/>
            <person name="Yin Y."/>
            <person name="Lin M."/>
            <person name="Huang H."/>
            <person name="Deng H."/>
            <person name="Wang Z.W."/>
            <person name="Zhu S.L."/>
            <person name="Zhao X."/>
            <person name="Deng C."/>
            <person name="Niu S.C."/>
            <person name="Huang J."/>
            <person name="Wang M."/>
            <person name="Liu G.H."/>
            <person name="Yang H.J."/>
            <person name="Xiao X.J."/>
            <person name="Hsiao Y.Y."/>
            <person name="Wu W.L."/>
            <person name="Chen Y.Y."/>
            <person name="Mitsuda N."/>
            <person name="Ohme-Takagi M."/>
            <person name="Luo Y.B."/>
            <person name="Van de Peer Y."/>
            <person name="Liu Z.J."/>
        </authorList>
    </citation>
    <scope>NUCLEOTIDE SEQUENCE [LARGE SCALE GENOMIC DNA]</scope>
    <source>
        <tissue evidence="2">The whole plant</tissue>
    </source>
</reference>
<dbReference type="EMBL" id="KZ502052">
    <property type="protein sequence ID" value="PKU84472.1"/>
    <property type="molecule type" value="Genomic_DNA"/>
</dbReference>